<dbReference type="EMBL" id="JAGRRH010000022">
    <property type="protein sequence ID" value="KAG7345259.1"/>
    <property type="molecule type" value="Genomic_DNA"/>
</dbReference>
<dbReference type="PANTHER" id="PTHR47169:SF4">
    <property type="entry name" value="TRANSPOSASE TC1-LIKE DOMAIN-CONTAINING PROTEIN"/>
    <property type="match status" value="1"/>
</dbReference>
<keyword evidence="2" id="KW-1185">Reference proteome</keyword>
<comment type="caution">
    <text evidence="1">The sequence shown here is derived from an EMBL/GenBank/DDBJ whole genome shotgun (WGS) entry which is preliminary data.</text>
</comment>
<organism evidence="1 2">
    <name type="scientific">Nitzschia inconspicua</name>
    <dbReference type="NCBI Taxonomy" id="303405"/>
    <lineage>
        <taxon>Eukaryota</taxon>
        <taxon>Sar</taxon>
        <taxon>Stramenopiles</taxon>
        <taxon>Ochrophyta</taxon>
        <taxon>Bacillariophyta</taxon>
        <taxon>Bacillariophyceae</taxon>
        <taxon>Bacillariophycidae</taxon>
        <taxon>Bacillariales</taxon>
        <taxon>Bacillariaceae</taxon>
        <taxon>Nitzschia</taxon>
    </lineage>
</organism>
<accession>A0A9K3KK74</accession>
<sequence>MKKEKKIVSHTSSVKPKLTSDHMKDRLRHCLAKIDKTTIHGVPRMKFKSMYNEIHVDEKWFYLVQVNSRCLLAFDEAKPAAKYVTHKSHITKVMFLSVVARPRYIPETRKWFDGLIGIYPVGEFDLYTRSSKNHRAGDVKWTNINMDRELYQHMILDLVLPDIKKKMPPSDRNFVLQQDGARVHLSDDDPSFKAKVTELFGNEDAVKLYTQPAQSPDLNVNDLGFFNSLQSKYYEESPRNAIEMIEMVEKVYKRYPMEKLNRIWLTLQSVMNEIIDRSGANNYEIPHMNKEGLERINELPVSLFVTEDARRHDLNTVVED</sequence>
<reference evidence="1" key="2">
    <citation type="submission" date="2021-04" db="EMBL/GenBank/DDBJ databases">
        <authorList>
            <person name="Podell S."/>
        </authorList>
    </citation>
    <scope>NUCLEOTIDE SEQUENCE</scope>
    <source>
        <strain evidence="1">Hildebrandi</strain>
    </source>
</reference>
<evidence type="ECO:0000313" key="2">
    <source>
        <dbReference type="Proteomes" id="UP000693970"/>
    </source>
</evidence>
<dbReference type="AlphaFoldDB" id="A0A9K3KK74"/>
<proteinExistence type="predicted"/>
<evidence type="ECO:0000313" key="1">
    <source>
        <dbReference type="EMBL" id="KAG7345259.1"/>
    </source>
</evidence>
<dbReference type="OrthoDB" id="46625at2759"/>
<protein>
    <submittedName>
        <fullName evidence="1">Uncharacterized protein</fullName>
    </submittedName>
</protein>
<name>A0A9K3KK74_9STRA</name>
<reference evidence="1" key="1">
    <citation type="journal article" date="2021" name="Sci. Rep.">
        <title>Diploid genomic architecture of Nitzschia inconspicua, an elite biomass production diatom.</title>
        <authorList>
            <person name="Oliver A."/>
            <person name="Podell S."/>
            <person name="Pinowska A."/>
            <person name="Traller J.C."/>
            <person name="Smith S.R."/>
            <person name="McClure R."/>
            <person name="Beliaev A."/>
            <person name="Bohutskyi P."/>
            <person name="Hill E.A."/>
            <person name="Rabines A."/>
            <person name="Zheng H."/>
            <person name="Allen L.Z."/>
            <person name="Kuo A."/>
            <person name="Grigoriev I.V."/>
            <person name="Allen A.E."/>
            <person name="Hazlebeck D."/>
            <person name="Allen E.E."/>
        </authorList>
    </citation>
    <scope>NUCLEOTIDE SEQUENCE</scope>
    <source>
        <strain evidence="1">Hildebrandi</strain>
    </source>
</reference>
<gene>
    <name evidence="1" type="ORF">IV203_032790</name>
</gene>
<dbReference type="Proteomes" id="UP000693970">
    <property type="component" value="Unassembled WGS sequence"/>
</dbReference>
<dbReference type="PANTHER" id="PTHR47169">
    <property type="entry name" value="OS01G0541250 PROTEIN"/>
    <property type="match status" value="1"/>
</dbReference>